<proteinExistence type="predicted"/>
<sequence>MVASLRKTVRSMVFTNRQLAQLYYFLSFSRPVLPQWVGTDYYREKSSWELQPDRCPCDLELVEYLQNNNIQDQNIFHFGTGSHHILGLENQKFSQPNEIIGITASAPEHQEYLRLSLKDRLLLKYYKVIFADIYTLTDRSLPMLDVIALFHLGEFYIAEEAPFLHHNDESLLEMFLGKLNPGGKILFYTKSIGWGYAEPIIASFVKQGKMQKIEEYKSLLVYTKGS</sequence>
<organism evidence="1 2">
    <name type="scientific">Aphanizomenon flos-aquae LD13</name>
    <dbReference type="NCBI Taxonomy" id="1710894"/>
    <lineage>
        <taxon>Bacteria</taxon>
        <taxon>Bacillati</taxon>
        <taxon>Cyanobacteriota</taxon>
        <taxon>Cyanophyceae</taxon>
        <taxon>Nostocales</taxon>
        <taxon>Aphanizomenonaceae</taxon>
        <taxon>Aphanizomenon</taxon>
    </lineage>
</organism>
<evidence type="ECO:0008006" key="3">
    <source>
        <dbReference type="Google" id="ProtNLM"/>
    </source>
</evidence>
<name>A0A1B7W0T2_APHFL</name>
<evidence type="ECO:0000313" key="2">
    <source>
        <dbReference type="Proteomes" id="UP000092382"/>
    </source>
</evidence>
<evidence type="ECO:0000313" key="1">
    <source>
        <dbReference type="EMBL" id="OBQ26876.1"/>
    </source>
</evidence>
<dbReference type="STRING" id="1803587.GCA_001593825_02389"/>
<gene>
    <name evidence="1" type="ORF">AN481_03165</name>
</gene>
<dbReference type="PATRIC" id="fig|1710894.3.peg.884"/>
<comment type="caution">
    <text evidence="1">The sequence shown here is derived from an EMBL/GenBank/DDBJ whole genome shotgun (WGS) entry which is preliminary data.</text>
</comment>
<accession>A0A1B7W0T2</accession>
<dbReference type="Proteomes" id="UP000092382">
    <property type="component" value="Unassembled WGS sequence"/>
</dbReference>
<dbReference type="AlphaFoldDB" id="A0A1B7W0T2"/>
<protein>
    <recommendedName>
        <fullName evidence="3">Methyltransferase</fullName>
    </recommendedName>
</protein>
<reference evidence="1 2" key="1">
    <citation type="submission" date="2015-09" db="EMBL/GenBank/DDBJ databases">
        <title>Whole genome shotgun sequence assembly of Aphanizomenon flos-aquae UKL13.</title>
        <authorList>
            <person name="Driscoll C."/>
        </authorList>
    </citation>
    <scope>NUCLEOTIDE SEQUENCE [LARGE SCALE GENOMIC DNA]</scope>
    <source>
        <strain evidence="1">MDT13</strain>
    </source>
</reference>
<dbReference type="EMBL" id="LJOY01000006">
    <property type="protein sequence ID" value="OBQ26876.1"/>
    <property type="molecule type" value="Genomic_DNA"/>
</dbReference>